<dbReference type="Gene3D" id="3.40.50.12780">
    <property type="entry name" value="N-terminal domain of ligase-like"/>
    <property type="match status" value="1"/>
</dbReference>
<evidence type="ECO:0000256" key="2">
    <source>
        <dbReference type="ARBA" id="ARBA00022598"/>
    </source>
</evidence>
<dbReference type="PANTHER" id="PTHR24095:SF232">
    <property type="entry name" value="ACETYL-COENZYME A SYNTHETASE"/>
    <property type="match status" value="1"/>
</dbReference>
<protein>
    <submittedName>
        <fullName evidence="9">Acetyl-CoA synthetase</fullName>
    </submittedName>
</protein>
<evidence type="ECO:0000259" key="8">
    <source>
        <dbReference type="Pfam" id="PF16177"/>
    </source>
</evidence>
<dbReference type="InterPro" id="IPR032387">
    <property type="entry name" value="ACAS_N"/>
</dbReference>
<dbReference type="Gene3D" id="3.30.300.30">
    <property type="match status" value="1"/>
</dbReference>
<comment type="similarity">
    <text evidence="1">Belongs to the ATP-dependent AMP-binding enzyme family.</text>
</comment>
<comment type="caution">
    <text evidence="9">The sequence shown here is derived from an EMBL/GenBank/DDBJ whole genome shotgun (WGS) entry which is preliminary data.</text>
</comment>
<evidence type="ECO:0000259" key="7">
    <source>
        <dbReference type="Pfam" id="PF13193"/>
    </source>
</evidence>
<feature type="domain" description="AMP-dependent synthetase/ligase" evidence="6">
    <location>
        <begin position="62"/>
        <end position="453"/>
    </location>
</feature>
<proteinExistence type="inferred from homology"/>
<sequence>MEIIHPRVRAELEAAQDWETYWAKEGGLVAWHTPWNRVYEKVNGVSQWYTGGTTNLGANAVERHSQEELGRAAIISIREDGSVRTLTYAHLAALVRRLSRGFRRLGITKGDRVVLYMPTGPEAIASMLALSRIGAVHMVVFAGFGSAALAQRIRLAGANVLIASDVTWRKGRTVDLSAIVQEALKDPGSPIRKIVWDCRETDPPVIAGVSSYRFREVEEMGAQEFSDGGVDVEWMDSNDPAFILATSGTTAQPKLVVHTHGAYQAGILHTSRVLFGLRPTDIWWTTSDIGWIVGHSFIVYAPLLIGATTLAYEGALDYPGPEHFYRILEEQQVTGVFTAPTAVRLLNRYGVAPGRGYDLSSVERIFSAGEPLNPPAWKMFQQEIFRDRVPVVDHWWQTETGGPVVGNPYGLGLLPIKPGSAAMALPGYSMEIRRPDGSRCEPDEIGTVVITRPFPGLVTRLWGDDGSRYKSTYWEAIPGTFLTGDAASQDADGYFWFRGRSDEVLKIAGHRIGTSEVESALLKHPAVSEAGVTGLPDELRGEVILAFVVLRPGEEPGDGILQELKDTVRRELGPVAVIGGIEFVPNLPKTRSGKIMRRLLKSVILGQDTGDISTIEDPAAVDAARDAWKNQPHGTEE</sequence>
<dbReference type="InterPro" id="IPR000873">
    <property type="entry name" value="AMP-dep_synth/lig_dom"/>
</dbReference>
<dbReference type="Proteomes" id="UP000242699">
    <property type="component" value="Unassembled WGS sequence"/>
</dbReference>
<evidence type="ECO:0000256" key="4">
    <source>
        <dbReference type="ARBA" id="ARBA00022840"/>
    </source>
</evidence>
<keyword evidence="3" id="KW-0547">Nucleotide-binding</keyword>
<dbReference type="EMBL" id="PXYT01000062">
    <property type="protein sequence ID" value="PSR25028.1"/>
    <property type="molecule type" value="Genomic_DNA"/>
</dbReference>
<dbReference type="Pfam" id="PF00501">
    <property type="entry name" value="AMP-binding"/>
    <property type="match status" value="1"/>
</dbReference>
<evidence type="ECO:0000256" key="5">
    <source>
        <dbReference type="ARBA" id="ARBA00022990"/>
    </source>
</evidence>
<evidence type="ECO:0000259" key="6">
    <source>
        <dbReference type="Pfam" id="PF00501"/>
    </source>
</evidence>
<dbReference type="InterPro" id="IPR025110">
    <property type="entry name" value="AMP-bd_C"/>
</dbReference>
<feature type="domain" description="AMP-binding enzyme C-terminal" evidence="7">
    <location>
        <begin position="516"/>
        <end position="594"/>
    </location>
</feature>
<dbReference type="InterPro" id="IPR042099">
    <property type="entry name" value="ANL_N_sf"/>
</dbReference>
<evidence type="ECO:0000313" key="9">
    <source>
        <dbReference type="EMBL" id="PSR25028.1"/>
    </source>
</evidence>
<evidence type="ECO:0000256" key="3">
    <source>
        <dbReference type="ARBA" id="ARBA00022741"/>
    </source>
</evidence>
<organism evidence="9 10">
    <name type="scientific">Sulfobacillus benefaciens</name>
    <dbReference type="NCBI Taxonomy" id="453960"/>
    <lineage>
        <taxon>Bacteria</taxon>
        <taxon>Bacillati</taxon>
        <taxon>Bacillota</taxon>
        <taxon>Clostridia</taxon>
        <taxon>Eubacteriales</taxon>
        <taxon>Clostridiales Family XVII. Incertae Sedis</taxon>
        <taxon>Sulfobacillus</taxon>
    </lineage>
</organism>
<gene>
    <name evidence="9" type="ORF">C7B43_17715</name>
</gene>
<name>A0A2T2WS05_9FIRM</name>
<dbReference type="GO" id="GO:0006085">
    <property type="term" value="P:acetyl-CoA biosynthetic process"/>
    <property type="evidence" value="ECO:0007669"/>
    <property type="project" value="TreeGrafter"/>
</dbReference>
<keyword evidence="2" id="KW-0436">Ligase</keyword>
<accession>A0A2T2WS05</accession>
<dbReference type="InterPro" id="IPR045851">
    <property type="entry name" value="AMP-bd_C_sf"/>
</dbReference>
<dbReference type="Pfam" id="PF16177">
    <property type="entry name" value="ACAS_N"/>
    <property type="match status" value="1"/>
</dbReference>
<evidence type="ECO:0000256" key="1">
    <source>
        <dbReference type="ARBA" id="ARBA00006432"/>
    </source>
</evidence>
<dbReference type="GO" id="GO:0005524">
    <property type="term" value="F:ATP binding"/>
    <property type="evidence" value="ECO:0007669"/>
    <property type="project" value="UniProtKB-KW"/>
</dbReference>
<dbReference type="GO" id="GO:0003987">
    <property type="term" value="F:acetate-CoA ligase activity"/>
    <property type="evidence" value="ECO:0007669"/>
    <property type="project" value="TreeGrafter"/>
</dbReference>
<dbReference type="AlphaFoldDB" id="A0A2T2WS05"/>
<feature type="domain" description="Acetyl-coenzyme A synthetase N-terminal" evidence="8">
    <location>
        <begin position="13"/>
        <end position="60"/>
    </location>
</feature>
<dbReference type="Pfam" id="PF13193">
    <property type="entry name" value="AMP-binding_C"/>
    <property type="match status" value="1"/>
</dbReference>
<keyword evidence="4" id="KW-0067">ATP-binding</keyword>
<reference evidence="9 10" key="1">
    <citation type="journal article" date="2014" name="BMC Genomics">
        <title>Comparison of environmental and isolate Sulfobacillus genomes reveals diverse carbon, sulfur, nitrogen, and hydrogen metabolisms.</title>
        <authorList>
            <person name="Justice N.B."/>
            <person name="Norman A."/>
            <person name="Brown C.T."/>
            <person name="Singh A."/>
            <person name="Thomas B.C."/>
            <person name="Banfield J.F."/>
        </authorList>
    </citation>
    <scope>NUCLEOTIDE SEQUENCE [LARGE SCALE GENOMIC DNA]</scope>
    <source>
        <strain evidence="9">AMDSBA1</strain>
    </source>
</reference>
<evidence type="ECO:0000313" key="10">
    <source>
        <dbReference type="Proteomes" id="UP000242699"/>
    </source>
</evidence>
<keyword evidence="5" id="KW-0007">Acetylation</keyword>
<dbReference type="SUPFAM" id="SSF56801">
    <property type="entry name" value="Acetyl-CoA synthetase-like"/>
    <property type="match status" value="1"/>
</dbReference>
<dbReference type="PANTHER" id="PTHR24095">
    <property type="entry name" value="ACETYL-COENZYME A SYNTHETASE"/>
    <property type="match status" value="1"/>
</dbReference>